<accession>A0ABD3XWN6</accession>
<dbReference type="InterPro" id="IPR016186">
    <property type="entry name" value="C-type_lectin-like/link_sf"/>
</dbReference>
<name>A0ABD3XWN6_SINWO</name>
<dbReference type="Gene3D" id="3.10.100.10">
    <property type="entry name" value="Mannose-Binding Protein A, subunit A"/>
    <property type="match status" value="1"/>
</dbReference>
<dbReference type="Proteomes" id="UP001634394">
    <property type="component" value="Unassembled WGS sequence"/>
</dbReference>
<reference evidence="1 2" key="1">
    <citation type="submission" date="2024-11" db="EMBL/GenBank/DDBJ databases">
        <title>Chromosome-level genome assembly of the freshwater bivalve Anodonta woodiana.</title>
        <authorList>
            <person name="Chen X."/>
        </authorList>
    </citation>
    <scope>NUCLEOTIDE SEQUENCE [LARGE SCALE GENOMIC DNA]</scope>
    <source>
        <strain evidence="1">MN2024</strain>
        <tissue evidence="1">Gills</tissue>
    </source>
</reference>
<dbReference type="AlphaFoldDB" id="A0ABD3XWN6"/>
<keyword evidence="2" id="KW-1185">Reference proteome</keyword>
<evidence type="ECO:0000313" key="2">
    <source>
        <dbReference type="Proteomes" id="UP001634394"/>
    </source>
</evidence>
<gene>
    <name evidence="1" type="ORF">ACJMK2_002930</name>
</gene>
<proteinExistence type="predicted"/>
<dbReference type="SUPFAM" id="SSF56436">
    <property type="entry name" value="C-type lectin-like"/>
    <property type="match status" value="1"/>
</dbReference>
<comment type="caution">
    <text evidence="1">The sequence shown here is derived from an EMBL/GenBank/DDBJ whole genome shotgun (WGS) entry which is preliminary data.</text>
</comment>
<dbReference type="EMBL" id="JBJQND010000001">
    <property type="protein sequence ID" value="KAL3890649.1"/>
    <property type="molecule type" value="Genomic_DNA"/>
</dbReference>
<feature type="non-terminal residue" evidence="1">
    <location>
        <position position="74"/>
    </location>
</feature>
<organism evidence="1 2">
    <name type="scientific">Sinanodonta woodiana</name>
    <name type="common">Chinese pond mussel</name>
    <name type="synonym">Anodonta woodiana</name>
    <dbReference type="NCBI Taxonomy" id="1069815"/>
    <lineage>
        <taxon>Eukaryota</taxon>
        <taxon>Metazoa</taxon>
        <taxon>Spiralia</taxon>
        <taxon>Lophotrochozoa</taxon>
        <taxon>Mollusca</taxon>
        <taxon>Bivalvia</taxon>
        <taxon>Autobranchia</taxon>
        <taxon>Heteroconchia</taxon>
        <taxon>Palaeoheterodonta</taxon>
        <taxon>Unionida</taxon>
        <taxon>Unionoidea</taxon>
        <taxon>Unionidae</taxon>
        <taxon>Unioninae</taxon>
        <taxon>Sinanodonta</taxon>
    </lineage>
</organism>
<sequence length="74" mass="8465">TTETTIATANPQLICNTGYSLYSGPGRNFCYRYFTLRTTWDDAQMVCRMDNADLLILDDENLMPFSNIMVQQVT</sequence>
<feature type="non-terminal residue" evidence="1">
    <location>
        <position position="1"/>
    </location>
</feature>
<dbReference type="InterPro" id="IPR016187">
    <property type="entry name" value="CTDL_fold"/>
</dbReference>
<protein>
    <recommendedName>
        <fullName evidence="3">C-type lectin domain-containing protein</fullName>
    </recommendedName>
</protein>
<dbReference type="CDD" id="cd00037">
    <property type="entry name" value="CLECT"/>
    <property type="match status" value="1"/>
</dbReference>
<evidence type="ECO:0008006" key="3">
    <source>
        <dbReference type="Google" id="ProtNLM"/>
    </source>
</evidence>
<evidence type="ECO:0000313" key="1">
    <source>
        <dbReference type="EMBL" id="KAL3890649.1"/>
    </source>
</evidence>